<dbReference type="Gene3D" id="3.20.20.140">
    <property type="entry name" value="Metal-dependent hydrolases"/>
    <property type="match status" value="1"/>
</dbReference>
<evidence type="ECO:0000256" key="1">
    <source>
        <dbReference type="ARBA" id="ARBA00004984"/>
    </source>
</evidence>
<dbReference type="AlphaFoldDB" id="A0A8U0WG68"/>
<proteinExistence type="inferred from homology"/>
<keyword evidence="7 9" id="KW-0862">Zinc</keyword>
<dbReference type="SUPFAM" id="SSF51556">
    <property type="entry name" value="Metallo-dependent hydrolases"/>
    <property type="match status" value="1"/>
</dbReference>
<reference evidence="12" key="1">
    <citation type="submission" date="2025-08" db="UniProtKB">
        <authorList>
            <consortium name="RefSeq"/>
        </authorList>
    </citation>
    <scope>IDENTIFICATION</scope>
    <source>
        <tissue evidence="12">Whole body pupa</tissue>
    </source>
</reference>
<evidence type="ECO:0000256" key="7">
    <source>
        <dbReference type="ARBA" id="ARBA00022833"/>
    </source>
</evidence>
<evidence type="ECO:0000256" key="6">
    <source>
        <dbReference type="ARBA" id="ARBA00022801"/>
    </source>
</evidence>
<evidence type="ECO:0000313" key="11">
    <source>
        <dbReference type="Proteomes" id="UP000092443"/>
    </source>
</evidence>
<evidence type="ECO:0000256" key="2">
    <source>
        <dbReference type="ARBA" id="ARBA00006745"/>
    </source>
</evidence>
<dbReference type="InterPro" id="IPR011059">
    <property type="entry name" value="Metal-dep_hydrolase_composite"/>
</dbReference>
<dbReference type="InterPro" id="IPR006680">
    <property type="entry name" value="Amidohydro-rel"/>
</dbReference>
<name>A0A8U0WG68_9MUSC</name>
<dbReference type="FunFam" id="3.20.20.140:FF:000022">
    <property type="entry name" value="Guanine deaminase"/>
    <property type="match status" value="1"/>
</dbReference>
<comment type="cofactor">
    <cofactor evidence="9">
        <name>Zn(2+)</name>
        <dbReference type="ChEBI" id="CHEBI:29105"/>
    </cofactor>
    <text evidence="9">Binds 1 zinc ion per subunit.</text>
</comment>
<keyword evidence="6 9" id="KW-0378">Hydrolase</keyword>
<sequence length="481" mass="53187">MLYAISNKVVCVSLALYFPLSIKMAKVFIGQIIHTKSFDDFILYTKGFVVVEANGQIVAVGDDFNRYSSTNAFPTNIEFINLTKEEFLMPGLVDCHIHAPQMAQIGLGLDMPLLDWLNLYTFPLEAKFSDNGFAAKVYKKVVEDTIKNGTTLACYFGTNHRMATLILAKEALKQGQRAFVGKVCSDCNIPDFYVETTDASLESTKIFVDDINKLGSSLIRPIITPRFALSCSKELMIGLGDMAKKYNLHIQSHISENLLEIEHVKKSFSTSYAEAYDCAGLLTDKTILAHGVHLEDEEMGLLQKRGTSIAHCPASNTMLRSGLCDVKRLINQGIKVGLGTDVSGGNSPSLQDAILRTIDVSHHLEFIKKQEIKGTGKITNAVGDNTKYEPIDFKQAIYLATLGGAAALAMGEITGNFVVGKQFDALLIDTSKEPLHNFGCYSDDYEKKPDELKLLEMVQKFIYVGDDRNIQRVYVAGKQIK</sequence>
<dbReference type="PANTHER" id="PTHR11271:SF6">
    <property type="entry name" value="GUANINE DEAMINASE"/>
    <property type="match status" value="1"/>
</dbReference>
<dbReference type="EC" id="3.5.4.3" evidence="3 9"/>
<evidence type="ECO:0000256" key="3">
    <source>
        <dbReference type="ARBA" id="ARBA00012781"/>
    </source>
</evidence>
<protein>
    <recommendedName>
        <fullName evidence="4 9">Guanine deaminase</fullName>
        <shortName evidence="9">Guanase</shortName>
        <ecNumber evidence="3 9">3.5.4.3</ecNumber>
    </recommendedName>
    <alternativeName>
        <fullName evidence="9">Guanine aminohydrolase</fullName>
    </alternativeName>
</protein>
<evidence type="ECO:0000256" key="8">
    <source>
        <dbReference type="ARBA" id="ARBA00051148"/>
    </source>
</evidence>
<organism evidence="11 12">
    <name type="scientific">Glossina fuscipes</name>
    <dbReference type="NCBI Taxonomy" id="7396"/>
    <lineage>
        <taxon>Eukaryota</taxon>
        <taxon>Metazoa</taxon>
        <taxon>Ecdysozoa</taxon>
        <taxon>Arthropoda</taxon>
        <taxon>Hexapoda</taxon>
        <taxon>Insecta</taxon>
        <taxon>Pterygota</taxon>
        <taxon>Neoptera</taxon>
        <taxon>Endopterygota</taxon>
        <taxon>Diptera</taxon>
        <taxon>Brachycera</taxon>
        <taxon>Muscomorpha</taxon>
        <taxon>Hippoboscoidea</taxon>
        <taxon>Glossinidae</taxon>
        <taxon>Glossina</taxon>
    </lineage>
</organism>
<dbReference type="Gene3D" id="2.30.40.10">
    <property type="entry name" value="Urease, subunit C, domain 1"/>
    <property type="match status" value="1"/>
</dbReference>
<dbReference type="GO" id="GO:0006147">
    <property type="term" value="P:guanine catabolic process"/>
    <property type="evidence" value="ECO:0007669"/>
    <property type="project" value="UniProtKB-UniRule"/>
</dbReference>
<dbReference type="SUPFAM" id="SSF51338">
    <property type="entry name" value="Composite domain of metallo-dependent hydrolases"/>
    <property type="match status" value="2"/>
</dbReference>
<evidence type="ECO:0000313" key="12">
    <source>
        <dbReference type="RefSeq" id="XP_037884707.1"/>
    </source>
</evidence>
<dbReference type="Proteomes" id="UP000092443">
    <property type="component" value="Unplaced"/>
</dbReference>
<keyword evidence="11" id="KW-1185">Reference proteome</keyword>
<dbReference type="GO" id="GO:0005829">
    <property type="term" value="C:cytosol"/>
    <property type="evidence" value="ECO:0007669"/>
    <property type="project" value="TreeGrafter"/>
</dbReference>
<dbReference type="PANTHER" id="PTHR11271">
    <property type="entry name" value="GUANINE DEAMINASE"/>
    <property type="match status" value="1"/>
</dbReference>
<dbReference type="InterPro" id="IPR032466">
    <property type="entry name" value="Metal_Hydrolase"/>
</dbReference>
<dbReference type="RefSeq" id="XP_037884707.1">
    <property type="nucleotide sequence ID" value="XM_038028779.1"/>
</dbReference>
<evidence type="ECO:0000256" key="9">
    <source>
        <dbReference type="RuleBase" id="RU366009"/>
    </source>
</evidence>
<keyword evidence="5 9" id="KW-0479">Metal-binding</keyword>
<comment type="function">
    <text evidence="9">Catalyzes the hydrolytic deamination of guanine, producing xanthine and ammonia.</text>
</comment>
<dbReference type="GO" id="GO:0008892">
    <property type="term" value="F:guanine deaminase activity"/>
    <property type="evidence" value="ECO:0007669"/>
    <property type="project" value="UniProtKB-UniRule"/>
</dbReference>
<evidence type="ECO:0000256" key="4">
    <source>
        <dbReference type="ARBA" id="ARBA00014514"/>
    </source>
</evidence>
<dbReference type="KEGG" id="gfs:119634549"/>
<feature type="domain" description="Amidohydrolase-related" evidence="10">
    <location>
        <begin position="87"/>
        <end position="479"/>
    </location>
</feature>
<dbReference type="GeneID" id="119634549"/>
<accession>A0A8U0WG68</accession>
<comment type="catalytic activity">
    <reaction evidence="8 9">
        <text>guanine + H2O + H(+) = xanthine + NH4(+)</text>
        <dbReference type="Rhea" id="RHEA:14665"/>
        <dbReference type="ChEBI" id="CHEBI:15377"/>
        <dbReference type="ChEBI" id="CHEBI:15378"/>
        <dbReference type="ChEBI" id="CHEBI:16235"/>
        <dbReference type="ChEBI" id="CHEBI:17712"/>
        <dbReference type="ChEBI" id="CHEBI:28938"/>
        <dbReference type="EC" id="3.5.4.3"/>
    </reaction>
</comment>
<dbReference type="Pfam" id="PF01979">
    <property type="entry name" value="Amidohydro_1"/>
    <property type="match status" value="1"/>
</dbReference>
<dbReference type="InterPro" id="IPR051607">
    <property type="entry name" value="Metallo-dep_hydrolases"/>
</dbReference>
<comment type="pathway">
    <text evidence="1 9">Purine metabolism; guanine degradation; xanthine from guanine: step 1/1.</text>
</comment>
<evidence type="ECO:0000256" key="5">
    <source>
        <dbReference type="ARBA" id="ARBA00022723"/>
    </source>
</evidence>
<gene>
    <name evidence="12" type="primary">LOC119634549</name>
</gene>
<dbReference type="NCBIfam" id="TIGR02967">
    <property type="entry name" value="guan_deamin"/>
    <property type="match status" value="1"/>
</dbReference>
<dbReference type="InterPro" id="IPR014311">
    <property type="entry name" value="Guanine_deaminase"/>
</dbReference>
<dbReference type="GO" id="GO:0008270">
    <property type="term" value="F:zinc ion binding"/>
    <property type="evidence" value="ECO:0007669"/>
    <property type="project" value="UniProtKB-UniRule"/>
</dbReference>
<evidence type="ECO:0000259" key="10">
    <source>
        <dbReference type="Pfam" id="PF01979"/>
    </source>
</evidence>
<comment type="similarity">
    <text evidence="2 9">Belongs to the metallo-dependent hydrolases superfamily. ATZ/TRZ family.</text>
</comment>